<evidence type="ECO:0000313" key="3">
    <source>
        <dbReference type="Proteomes" id="UP000246073"/>
    </source>
</evidence>
<sequence length="129" mass="14903">MKTALEQARRIFLAEREQDRMSAMQRVALQIVAGIDIDRLVQASEVEKQQAARRLTRLIERERLKGTSGHWSYDLNRHIALKQALDRLEGKAGRDDAAHIRGPRKIYSQRRRIRTTAPDSNHKQKPVLA</sequence>
<feature type="compositionally biased region" description="Basic residues" evidence="1">
    <location>
        <begin position="101"/>
        <end position="114"/>
    </location>
</feature>
<evidence type="ECO:0000256" key="1">
    <source>
        <dbReference type="SAM" id="MobiDB-lite"/>
    </source>
</evidence>
<gene>
    <name evidence="2" type="ORF">OHAE_693</name>
</gene>
<organism evidence="2 3">
    <name type="scientific">Ochrobactrum soli</name>
    <dbReference type="NCBI Taxonomy" id="2448455"/>
    <lineage>
        <taxon>Bacteria</taxon>
        <taxon>Pseudomonadati</taxon>
        <taxon>Pseudomonadota</taxon>
        <taxon>Alphaproteobacteria</taxon>
        <taxon>Hyphomicrobiales</taxon>
        <taxon>Brucellaceae</taxon>
        <taxon>Brucella/Ochrobactrum group</taxon>
        <taxon>Ochrobactrum</taxon>
    </lineage>
</organism>
<protein>
    <recommendedName>
        <fullName evidence="4">Cytoplasmic protein</fullName>
    </recommendedName>
</protein>
<reference evidence="3" key="1">
    <citation type="submission" date="2017-12" db="EMBL/GenBank/DDBJ databases">
        <authorList>
            <person name="Diaz M."/>
        </authorList>
    </citation>
    <scope>NUCLEOTIDE SEQUENCE [LARGE SCALE GENOMIC DNA]</scope>
    <source>
        <strain evidence="3">FI11154</strain>
    </source>
</reference>
<proteinExistence type="predicted"/>
<name>A0A2P9HL45_9HYPH</name>
<evidence type="ECO:0000313" key="2">
    <source>
        <dbReference type="EMBL" id="SPL64826.1"/>
    </source>
</evidence>
<dbReference type="AlphaFoldDB" id="A0A2P9HL45"/>
<feature type="region of interest" description="Disordered" evidence="1">
    <location>
        <begin position="92"/>
        <end position="129"/>
    </location>
</feature>
<dbReference type="Proteomes" id="UP000246073">
    <property type="component" value="Unassembled WGS sequence"/>
</dbReference>
<accession>A0A2P9HL45</accession>
<dbReference type="EMBL" id="OOFM01000005">
    <property type="protein sequence ID" value="SPL64826.1"/>
    <property type="molecule type" value="Genomic_DNA"/>
</dbReference>
<evidence type="ECO:0008006" key="4">
    <source>
        <dbReference type="Google" id="ProtNLM"/>
    </source>
</evidence>